<dbReference type="RefSeq" id="XP_070144650.1">
    <property type="nucleotide sequence ID" value="XM_070288549.1"/>
</dbReference>
<evidence type="ECO:0000313" key="2">
    <source>
        <dbReference type="Proteomes" id="UP001652661"/>
    </source>
</evidence>
<protein>
    <submittedName>
        <fullName evidence="3">Uncharacterized protein</fullName>
    </submittedName>
</protein>
<organism evidence="2 3">
    <name type="scientific">Drosophila kikkawai</name>
    <name type="common">Fruit fly</name>
    <dbReference type="NCBI Taxonomy" id="30033"/>
    <lineage>
        <taxon>Eukaryota</taxon>
        <taxon>Metazoa</taxon>
        <taxon>Ecdysozoa</taxon>
        <taxon>Arthropoda</taxon>
        <taxon>Hexapoda</taxon>
        <taxon>Insecta</taxon>
        <taxon>Pterygota</taxon>
        <taxon>Neoptera</taxon>
        <taxon>Endopterygota</taxon>
        <taxon>Diptera</taxon>
        <taxon>Brachycera</taxon>
        <taxon>Muscomorpha</taxon>
        <taxon>Ephydroidea</taxon>
        <taxon>Drosophilidae</taxon>
        <taxon>Drosophila</taxon>
        <taxon>Sophophora</taxon>
    </lineage>
</organism>
<gene>
    <name evidence="3" type="primary">LOC108083398</name>
</gene>
<feature type="region of interest" description="Disordered" evidence="1">
    <location>
        <begin position="96"/>
        <end position="118"/>
    </location>
</feature>
<name>A0ABM4GPK0_DROKI</name>
<sequence length="346" mass="38962">MVNTSACTAEHSIFQRLQYIPETRTQKSCSLTQNTSSSSSTSKNTSSCFGLGRLSLAKLWLLSVLLLVTIAASSWPTGTSAAPRVARGLHLILPHRHSSTEPAPSSTPSTSASTPAPVHIAHRRSLRARHLKARRLHHVSLRKAEEPQFLLMKQIKDLTSCKSMEVNTLKVAKLKDALMFAQNHKDSVICTTEDWLQNIYEESSIGVALNTLKLWSLDLEHPLKDRVSKVNFTAEGKFVYKGAIGSLEEEMPKIVETLFVLDTLLNTTKFDDMQKECTFRHILNSVRSNTARAMEFMKQQQCNAKEVIHYHQKIPRLPFFIALETIKVLTVLEYTYEQLVNNMLKG</sequence>
<accession>A0ABM4GPK0</accession>
<dbReference type="GeneID" id="108083398"/>
<evidence type="ECO:0000313" key="3">
    <source>
        <dbReference type="RefSeq" id="XP_070144650.1"/>
    </source>
</evidence>
<feature type="compositionally biased region" description="Low complexity" evidence="1">
    <location>
        <begin position="100"/>
        <end position="118"/>
    </location>
</feature>
<proteinExistence type="predicted"/>
<reference evidence="3" key="1">
    <citation type="submission" date="2025-08" db="UniProtKB">
        <authorList>
            <consortium name="RefSeq"/>
        </authorList>
    </citation>
    <scope>IDENTIFICATION</scope>
    <source>
        <strain evidence="3">14028-0561.14</strain>
        <tissue evidence="3">Whole fly</tissue>
    </source>
</reference>
<evidence type="ECO:0000256" key="1">
    <source>
        <dbReference type="SAM" id="MobiDB-lite"/>
    </source>
</evidence>
<keyword evidence="2" id="KW-1185">Reference proteome</keyword>
<dbReference type="Proteomes" id="UP001652661">
    <property type="component" value="Chromosome X"/>
</dbReference>